<feature type="region of interest" description="Disordered" evidence="12">
    <location>
        <begin position="53"/>
        <end position="86"/>
    </location>
</feature>
<evidence type="ECO:0000256" key="8">
    <source>
        <dbReference type="ARBA" id="ARBA00023170"/>
    </source>
</evidence>
<keyword evidence="9 10" id="KW-0998">Cell outer membrane</keyword>
<dbReference type="GO" id="GO:0015344">
    <property type="term" value="F:siderophore uptake transmembrane transporter activity"/>
    <property type="evidence" value="ECO:0007669"/>
    <property type="project" value="TreeGrafter"/>
</dbReference>
<dbReference type="GO" id="GO:0015891">
    <property type="term" value="P:siderophore transport"/>
    <property type="evidence" value="ECO:0007669"/>
    <property type="project" value="InterPro"/>
</dbReference>
<evidence type="ECO:0000256" key="3">
    <source>
        <dbReference type="ARBA" id="ARBA00022448"/>
    </source>
</evidence>
<evidence type="ECO:0000259" key="13">
    <source>
        <dbReference type="Pfam" id="PF00593"/>
    </source>
</evidence>
<evidence type="ECO:0000256" key="5">
    <source>
        <dbReference type="ARBA" id="ARBA00022692"/>
    </source>
</evidence>
<dbReference type="Gene3D" id="2.40.170.20">
    <property type="entry name" value="TonB-dependent receptor, beta-barrel domain"/>
    <property type="match status" value="1"/>
</dbReference>
<proteinExistence type="inferred from homology"/>
<keyword evidence="3 10" id="KW-0813">Transport</keyword>
<evidence type="ECO:0000256" key="12">
    <source>
        <dbReference type="SAM" id="MobiDB-lite"/>
    </source>
</evidence>
<dbReference type="PANTHER" id="PTHR32552:SF82">
    <property type="entry name" value="FCUA PROTEIN"/>
    <property type="match status" value="1"/>
</dbReference>
<dbReference type="EMBL" id="VLKL01000001">
    <property type="protein sequence ID" value="TWI10893.1"/>
    <property type="molecule type" value="Genomic_DNA"/>
</dbReference>
<dbReference type="SUPFAM" id="SSF56935">
    <property type="entry name" value="Porins"/>
    <property type="match status" value="1"/>
</dbReference>
<evidence type="ECO:0000256" key="11">
    <source>
        <dbReference type="RuleBase" id="RU003357"/>
    </source>
</evidence>
<accession>A0A562LTJ9</accession>
<evidence type="ECO:0000256" key="9">
    <source>
        <dbReference type="ARBA" id="ARBA00023237"/>
    </source>
</evidence>
<evidence type="ECO:0000313" key="15">
    <source>
        <dbReference type="EMBL" id="TWI10893.1"/>
    </source>
</evidence>
<name>A0A562LTJ9_9BRAD</name>
<dbReference type="GO" id="GO:0009279">
    <property type="term" value="C:cell outer membrane"/>
    <property type="evidence" value="ECO:0007669"/>
    <property type="project" value="UniProtKB-SubCell"/>
</dbReference>
<evidence type="ECO:0000256" key="1">
    <source>
        <dbReference type="ARBA" id="ARBA00004571"/>
    </source>
</evidence>
<dbReference type="PANTHER" id="PTHR32552">
    <property type="entry name" value="FERRICHROME IRON RECEPTOR-RELATED"/>
    <property type="match status" value="1"/>
</dbReference>
<evidence type="ECO:0000313" key="16">
    <source>
        <dbReference type="Proteomes" id="UP000317176"/>
    </source>
</evidence>
<comment type="caution">
    <text evidence="15">The sequence shown here is derived from an EMBL/GenBank/DDBJ whole genome shotgun (WGS) entry which is preliminary data.</text>
</comment>
<dbReference type="InterPro" id="IPR012910">
    <property type="entry name" value="Plug_dom"/>
</dbReference>
<evidence type="ECO:0000256" key="10">
    <source>
        <dbReference type="PROSITE-ProRule" id="PRU01360"/>
    </source>
</evidence>
<comment type="subcellular location">
    <subcellularLocation>
        <location evidence="1 10">Cell outer membrane</location>
        <topology evidence="1 10">Multi-pass membrane protein</topology>
    </subcellularLocation>
</comment>
<dbReference type="InterPro" id="IPR010105">
    <property type="entry name" value="TonB_sidphr_rcpt"/>
</dbReference>
<evidence type="ECO:0000256" key="2">
    <source>
        <dbReference type="ARBA" id="ARBA00009810"/>
    </source>
</evidence>
<dbReference type="InterPro" id="IPR000531">
    <property type="entry name" value="Beta-barrel_TonB"/>
</dbReference>
<dbReference type="InterPro" id="IPR036942">
    <property type="entry name" value="Beta-barrel_TonB_sf"/>
</dbReference>
<dbReference type="Pfam" id="PF00593">
    <property type="entry name" value="TonB_dep_Rec_b-barrel"/>
    <property type="match status" value="1"/>
</dbReference>
<keyword evidence="6 11" id="KW-0798">TonB box</keyword>
<reference evidence="15 16" key="1">
    <citation type="journal article" date="2015" name="Stand. Genomic Sci.">
        <title>Genomic Encyclopedia of Bacterial and Archaeal Type Strains, Phase III: the genomes of soil and plant-associated and newly described type strains.</title>
        <authorList>
            <person name="Whitman W.B."/>
            <person name="Woyke T."/>
            <person name="Klenk H.P."/>
            <person name="Zhou Y."/>
            <person name="Lilburn T.G."/>
            <person name="Beck B.J."/>
            <person name="De Vos P."/>
            <person name="Vandamme P."/>
            <person name="Eisen J.A."/>
            <person name="Garrity G."/>
            <person name="Hugenholtz P."/>
            <person name="Kyrpides N.C."/>
        </authorList>
    </citation>
    <scope>NUCLEOTIDE SEQUENCE [LARGE SCALE GENOMIC DNA]</scope>
    <source>
        <strain evidence="15 16">CGMCC 1.10947</strain>
    </source>
</reference>
<dbReference type="Gene3D" id="2.170.130.10">
    <property type="entry name" value="TonB-dependent receptor, plug domain"/>
    <property type="match status" value="1"/>
</dbReference>
<gene>
    <name evidence="15" type="ORF">IQ17_00039</name>
</gene>
<keyword evidence="5 10" id="KW-0812">Transmembrane</keyword>
<sequence length="804" mass="86777">MLASGNWGAGMTRELSIRKIVRTLSLGAVSYLALSLESSGDFQQAYAQTNLPPVTVDAPRPRVRQPIQRSQSTRASRGQRSVAAAAPRQAAPIPYVVPSTGTVGTVPPAYAGGQVATGGSLGLLGNRGVMNTPFNQTSYTAELIQNQQARTIRDVLANDPSVRVVQAAGGGADSLFIRGFYFDSGDFALNGLPGIAPYYSTGANFIERVEVLKGPSAVLNGMTIGGTGASSGGAVGGTINLITKHAPDVDITRITGTYSSKSQFGEHIDISRRYGEHKEWGVRLNSTYSNGNTPWNRQRDEFGNAVLGLDYRGENARFEADIGYQADVLKPPLRFFSLASPILPPPPKSGTNFQVPWAYYEPTDFFTTARGEVDVFDWLTAYGAFGYHDSNINYKYPSPIISNAVPGANTGPFQLGGLRSNPLAGSERFETYAGEAGLRANVDAGPINHAVSMNYAINDRTYQQRVVTPPNPLPAAQSVLYWNLYNEPTNLAQPVFNVLAANQRTTAQVESFGIADTMSMLNNRIQFTIGARHQTAGTGVTNFIAPGTGTRPYQEASVITPAYALVVKPVENISLYANYVEGLQTPHVVTGAMFQNRNDIFPPNKTMQVEGGVKFDTGRFTTTVSFFKIEQRSIISTFIGGLQYQLPNGKQRNVGAELNVFGEITPEIRLLGGVTLIDGRQIDTPRAANGSNTDGRVAIGVPTVSANIGAEWDTWFVPGLTLTGRVIYTGSQYYDAANLVSLPDWTRVDIGARYTFLSPWNGKPIVVRANIENVANKAYWAAAYNSVLTLGAPRTYLLSTTFNF</sequence>
<dbReference type="Pfam" id="PF07715">
    <property type="entry name" value="Plug"/>
    <property type="match status" value="1"/>
</dbReference>
<keyword evidence="4 10" id="KW-1134">Transmembrane beta strand</keyword>
<dbReference type="Proteomes" id="UP000317176">
    <property type="component" value="Unassembled WGS sequence"/>
</dbReference>
<feature type="domain" description="TonB-dependent receptor-like beta-barrel" evidence="13">
    <location>
        <begin position="330"/>
        <end position="774"/>
    </location>
</feature>
<dbReference type="CDD" id="cd01347">
    <property type="entry name" value="ligand_gated_channel"/>
    <property type="match status" value="1"/>
</dbReference>
<evidence type="ECO:0000259" key="14">
    <source>
        <dbReference type="Pfam" id="PF07715"/>
    </source>
</evidence>
<organism evidence="15 16">
    <name type="scientific">Bradyrhizobium daqingense</name>
    <dbReference type="NCBI Taxonomy" id="993502"/>
    <lineage>
        <taxon>Bacteria</taxon>
        <taxon>Pseudomonadati</taxon>
        <taxon>Pseudomonadota</taxon>
        <taxon>Alphaproteobacteria</taxon>
        <taxon>Hyphomicrobiales</taxon>
        <taxon>Nitrobacteraceae</taxon>
        <taxon>Bradyrhizobium</taxon>
    </lineage>
</organism>
<dbReference type="NCBIfam" id="TIGR01783">
    <property type="entry name" value="TonB-siderophor"/>
    <property type="match status" value="1"/>
</dbReference>
<evidence type="ECO:0000256" key="6">
    <source>
        <dbReference type="ARBA" id="ARBA00023077"/>
    </source>
</evidence>
<protein>
    <submittedName>
        <fullName evidence="15">Iron complex outermembrane receptor protein</fullName>
    </submittedName>
</protein>
<feature type="compositionally biased region" description="Polar residues" evidence="12">
    <location>
        <begin position="67"/>
        <end position="79"/>
    </location>
</feature>
<dbReference type="AlphaFoldDB" id="A0A562LTJ9"/>
<dbReference type="GO" id="GO:0038023">
    <property type="term" value="F:signaling receptor activity"/>
    <property type="evidence" value="ECO:0007669"/>
    <property type="project" value="InterPro"/>
</dbReference>
<evidence type="ECO:0000256" key="4">
    <source>
        <dbReference type="ARBA" id="ARBA00022452"/>
    </source>
</evidence>
<evidence type="ECO:0000256" key="7">
    <source>
        <dbReference type="ARBA" id="ARBA00023136"/>
    </source>
</evidence>
<dbReference type="InterPro" id="IPR039426">
    <property type="entry name" value="TonB-dep_rcpt-like"/>
</dbReference>
<feature type="domain" description="TonB-dependent receptor plug" evidence="14">
    <location>
        <begin position="130"/>
        <end position="227"/>
    </location>
</feature>
<keyword evidence="8 15" id="KW-0675">Receptor</keyword>
<dbReference type="InterPro" id="IPR037066">
    <property type="entry name" value="Plug_dom_sf"/>
</dbReference>
<keyword evidence="16" id="KW-1185">Reference proteome</keyword>
<dbReference type="PROSITE" id="PS52016">
    <property type="entry name" value="TONB_DEPENDENT_REC_3"/>
    <property type="match status" value="1"/>
</dbReference>
<keyword evidence="7 10" id="KW-0472">Membrane</keyword>
<comment type="similarity">
    <text evidence="2 10 11">Belongs to the TonB-dependent receptor family.</text>
</comment>